<dbReference type="PANTHER" id="PTHR33546">
    <property type="entry name" value="LARGE, MULTIFUNCTIONAL SECRETED PROTEIN-RELATED"/>
    <property type="match status" value="1"/>
</dbReference>
<dbReference type="GO" id="GO:0009055">
    <property type="term" value="F:electron transfer activity"/>
    <property type="evidence" value="ECO:0007669"/>
    <property type="project" value="InterPro"/>
</dbReference>
<dbReference type="Gene3D" id="1.10.760.10">
    <property type="entry name" value="Cytochrome c-like domain"/>
    <property type="match status" value="2"/>
</dbReference>
<evidence type="ECO:0000256" key="2">
    <source>
        <dbReference type="ARBA" id="ARBA00022723"/>
    </source>
</evidence>
<protein>
    <recommendedName>
        <fullName evidence="5">Cytochrome c domain-containing protein</fullName>
    </recommendedName>
</protein>
<evidence type="ECO:0000256" key="4">
    <source>
        <dbReference type="SAM" id="Phobius"/>
    </source>
</evidence>
<keyword evidence="3" id="KW-0408">Iron</keyword>
<sequence>MLNNIALALVTVNIIGVIVLWKRDKSLLYAMFAMSLVILFGITTFKDLTPEWKDIQREYVRLLSEKTTDPVKMEKLNRYPIKIRQAWNHELGVTDRCQTCHLGIDNPQMKDAPQPYTFHPVAHVLEDGRIVHDFNTIGCTICHEGQGRATTKDDAHARGIRHWETPMYPSGKKGMAQASCAKCHEELTKPEGYEILAGADMIMDARDFTLGQNDLEIQCTSCHSIYGVGEVVAPDLSGFGESTEHEFEATHIMNFVEGKKDKYNWAFQHFLDPQKITPEDEKLGIEETIMPNFEMSEEMAHKLTTLVYSMKESSVPVKFRYRPEIKKREAKRGRIQREIAGLYTAEEYGKLAEGEKLFLAYPCWVCHSIKGKGGKLAPDLTKVGKRRDREWMIKHFKDPPSVTKKSFMPKFNLSDEQIEELIAYLATLQ</sequence>
<dbReference type="InterPro" id="IPR036909">
    <property type="entry name" value="Cyt_c-like_dom_sf"/>
</dbReference>
<feature type="domain" description="Cytochrome c" evidence="5">
    <location>
        <begin position="206"/>
        <end position="311"/>
    </location>
</feature>
<keyword evidence="4" id="KW-1133">Transmembrane helix</keyword>
<dbReference type="EMBL" id="UOGA01000191">
    <property type="protein sequence ID" value="VAX20971.1"/>
    <property type="molecule type" value="Genomic_DNA"/>
</dbReference>
<dbReference type="Gene3D" id="1.10.1130.10">
    <property type="entry name" value="Flavocytochrome C3, Chain A"/>
    <property type="match status" value="1"/>
</dbReference>
<proteinExistence type="predicted"/>
<keyword evidence="1" id="KW-0349">Heme</keyword>
<dbReference type="PROSITE" id="PS51007">
    <property type="entry name" value="CYTC"/>
    <property type="match status" value="2"/>
</dbReference>
<dbReference type="PANTHER" id="PTHR33546:SF1">
    <property type="entry name" value="LARGE, MULTIFUNCTIONAL SECRETED PROTEIN"/>
    <property type="match status" value="1"/>
</dbReference>
<gene>
    <name evidence="6" type="ORF">MNBD_NITROSPINAE04-1249</name>
</gene>
<organism evidence="6">
    <name type="scientific">hydrothermal vent metagenome</name>
    <dbReference type="NCBI Taxonomy" id="652676"/>
    <lineage>
        <taxon>unclassified sequences</taxon>
        <taxon>metagenomes</taxon>
        <taxon>ecological metagenomes</taxon>
    </lineage>
</organism>
<evidence type="ECO:0000256" key="3">
    <source>
        <dbReference type="ARBA" id="ARBA00023004"/>
    </source>
</evidence>
<evidence type="ECO:0000256" key="1">
    <source>
        <dbReference type="ARBA" id="ARBA00022617"/>
    </source>
</evidence>
<evidence type="ECO:0000313" key="6">
    <source>
        <dbReference type="EMBL" id="VAX20971.1"/>
    </source>
</evidence>
<name>A0A3B1C2K2_9ZZZZ</name>
<dbReference type="InterPro" id="IPR009056">
    <property type="entry name" value="Cyt_c-like_dom"/>
</dbReference>
<dbReference type="SUPFAM" id="SSF48695">
    <property type="entry name" value="Multiheme cytochromes"/>
    <property type="match status" value="1"/>
</dbReference>
<feature type="domain" description="Cytochrome c" evidence="5">
    <location>
        <begin position="349"/>
        <end position="429"/>
    </location>
</feature>
<dbReference type="InterPro" id="IPR036280">
    <property type="entry name" value="Multihaem_cyt_sf"/>
</dbReference>
<reference evidence="6" key="1">
    <citation type="submission" date="2018-06" db="EMBL/GenBank/DDBJ databases">
        <authorList>
            <person name="Zhirakovskaya E."/>
        </authorList>
    </citation>
    <scope>NUCLEOTIDE SEQUENCE</scope>
</reference>
<dbReference type="Pfam" id="PF00034">
    <property type="entry name" value="Cytochrom_C"/>
    <property type="match status" value="1"/>
</dbReference>
<dbReference type="AlphaFoldDB" id="A0A3B1C2K2"/>
<dbReference type="GO" id="GO:0020037">
    <property type="term" value="F:heme binding"/>
    <property type="evidence" value="ECO:0007669"/>
    <property type="project" value="InterPro"/>
</dbReference>
<keyword evidence="4" id="KW-0812">Transmembrane</keyword>
<feature type="transmembrane region" description="Helical" evidence="4">
    <location>
        <begin position="5"/>
        <end position="21"/>
    </location>
</feature>
<dbReference type="GO" id="GO:0046872">
    <property type="term" value="F:metal ion binding"/>
    <property type="evidence" value="ECO:0007669"/>
    <property type="project" value="UniProtKB-KW"/>
</dbReference>
<dbReference type="SUPFAM" id="SSF46626">
    <property type="entry name" value="Cytochrome c"/>
    <property type="match status" value="2"/>
</dbReference>
<accession>A0A3B1C2K2</accession>
<feature type="transmembrane region" description="Helical" evidence="4">
    <location>
        <begin position="27"/>
        <end position="45"/>
    </location>
</feature>
<keyword evidence="2" id="KW-0479">Metal-binding</keyword>
<evidence type="ECO:0000259" key="5">
    <source>
        <dbReference type="PROSITE" id="PS51007"/>
    </source>
</evidence>
<keyword evidence="4" id="KW-0472">Membrane</keyword>